<dbReference type="AlphaFoldDB" id="A0A3B5QKR9"/>
<dbReference type="STRING" id="8083.ENSXMAP00000031157"/>
<evidence type="ECO:0000256" key="1">
    <source>
        <dbReference type="ARBA" id="ARBA00022514"/>
    </source>
</evidence>
<protein>
    <submittedName>
        <fullName evidence="4">Eotaxin-like</fullName>
    </submittedName>
</protein>
<dbReference type="Pfam" id="PF00048">
    <property type="entry name" value="IL8"/>
    <property type="match status" value="1"/>
</dbReference>
<dbReference type="GO" id="GO:0008009">
    <property type="term" value="F:chemokine activity"/>
    <property type="evidence" value="ECO:0007669"/>
    <property type="project" value="InterPro"/>
</dbReference>
<feature type="transmembrane region" description="Helical" evidence="2">
    <location>
        <begin position="54"/>
        <end position="75"/>
    </location>
</feature>
<evidence type="ECO:0000313" key="4">
    <source>
        <dbReference type="Ensembl" id="ENSXMAP00000031157.1"/>
    </source>
</evidence>
<keyword evidence="2" id="KW-1133">Transmembrane helix</keyword>
<evidence type="ECO:0000256" key="2">
    <source>
        <dbReference type="SAM" id="Phobius"/>
    </source>
</evidence>
<dbReference type="InterPro" id="IPR036048">
    <property type="entry name" value="Interleukin_8-like_sf"/>
</dbReference>
<dbReference type="OMA" id="IMKVAHI"/>
<keyword evidence="1" id="KW-0202">Cytokine</keyword>
<sequence>MQSLHNHTPSHLNPTDTLSLLPSILNLVFPQTCRKFSSSSPPEEHLVIMKAQHVFLLCVLGAALLSTVLCSNGIGPDDCCFKFYRRQMKKTAIRSYYFTDYRCPKAAVILVTEQNRRHICVDASLLWVENMMRHLDEKDLK</sequence>
<dbReference type="InParanoid" id="A0A3B5QKR9"/>
<reference evidence="5" key="2">
    <citation type="journal article" date="2013" name="Nat. Genet.">
        <title>The genome of the platyfish, Xiphophorus maculatus, provides insights into evolutionary adaptation and several complex traits.</title>
        <authorList>
            <person name="Schartl M."/>
            <person name="Walter R.B."/>
            <person name="Shen Y."/>
            <person name="Garcia T."/>
            <person name="Catchen J."/>
            <person name="Amores A."/>
            <person name="Braasch I."/>
            <person name="Chalopin D."/>
            <person name="Volff J.N."/>
            <person name="Lesch K.P."/>
            <person name="Bisazza A."/>
            <person name="Minx P."/>
            <person name="Hillier L."/>
            <person name="Wilson R.K."/>
            <person name="Fuerstenberg S."/>
            <person name="Boore J."/>
            <person name="Searle S."/>
            <person name="Postlethwait J.H."/>
            <person name="Warren W.C."/>
        </authorList>
    </citation>
    <scope>NUCLEOTIDE SEQUENCE [LARGE SCALE GENOMIC DNA]</scope>
    <source>
        <strain evidence="5">JP 163 A</strain>
    </source>
</reference>
<keyword evidence="2" id="KW-0812">Transmembrane</keyword>
<dbReference type="Gene3D" id="2.40.50.40">
    <property type="match status" value="1"/>
</dbReference>
<dbReference type="InterPro" id="IPR039809">
    <property type="entry name" value="Chemokine_b/g/d"/>
</dbReference>
<dbReference type="Ensembl" id="ENSXMAT00000026168.1">
    <property type="protein sequence ID" value="ENSXMAP00000031157.1"/>
    <property type="gene ID" value="ENSXMAG00000024416.1"/>
</dbReference>
<reference evidence="4" key="4">
    <citation type="submission" date="2025-09" db="UniProtKB">
        <authorList>
            <consortium name="Ensembl"/>
        </authorList>
    </citation>
    <scope>IDENTIFICATION</scope>
    <source>
        <strain evidence="4">JP 163 A</strain>
    </source>
</reference>
<dbReference type="GeneTree" id="ENSGT00940000171869"/>
<evidence type="ECO:0000259" key="3">
    <source>
        <dbReference type="SMART" id="SM00199"/>
    </source>
</evidence>
<feature type="domain" description="Chemokine interleukin-8-like" evidence="3">
    <location>
        <begin position="76"/>
        <end position="135"/>
    </location>
</feature>
<dbReference type="PANTHER" id="PTHR12015:SF108">
    <property type="entry name" value="C-C MOTIF CHEMOKINE 20"/>
    <property type="match status" value="1"/>
</dbReference>
<dbReference type="InterPro" id="IPR001811">
    <property type="entry name" value="Chemokine_IL8-like_dom"/>
</dbReference>
<dbReference type="GeneID" id="102218864"/>
<dbReference type="PANTHER" id="PTHR12015">
    <property type="entry name" value="SMALL INDUCIBLE CYTOKINE A"/>
    <property type="match status" value="1"/>
</dbReference>
<keyword evidence="5" id="KW-1185">Reference proteome</keyword>
<keyword evidence="2" id="KW-0472">Membrane</keyword>
<accession>A0A3B5QKR9</accession>
<dbReference type="CDD" id="cd00272">
    <property type="entry name" value="Chemokine_CC"/>
    <property type="match status" value="1"/>
</dbReference>
<proteinExistence type="predicted"/>
<reference evidence="5" key="1">
    <citation type="submission" date="2012-01" db="EMBL/GenBank/DDBJ databases">
        <authorList>
            <person name="Walter R."/>
            <person name="Schartl M."/>
            <person name="Warren W."/>
        </authorList>
    </citation>
    <scope>NUCLEOTIDE SEQUENCE [LARGE SCALE GENOMIC DNA]</scope>
    <source>
        <strain evidence="5">JP 163 A</strain>
    </source>
</reference>
<organism evidence="4 5">
    <name type="scientific">Xiphophorus maculatus</name>
    <name type="common">Southern platyfish</name>
    <name type="synonym">Platypoecilus maculatus</name>
    <dbReference type="NCBI Taxonomy" id="8083"/>
    <lineage>
        <taxon>Eukaryota</taxon>
        <taxon>Metazoa</taxon>
        <taxon>Chordata</taxon>
        <taxon>Craniata</taxon>
        <taxon>Vertebrata</taxon>
        <taxon>Euteleostomi</taxon>
        <taxon>Actinopterygii</taxon>
        <taxon>Neopterygii</taxon>
        <taxon>Teleostei</taxon>
        <taxon>Neoteleostei</taxon>
        <taxon>Acanthomorphata</taxon>
        <taxon>Ovalentaria</taxon>
        <taxon>Atherinomorphae</taxon>
        <taxon>Cyprinodontiformes</taxon>
        <taxon>Poeciliidae</taxon>
        <taxon>Poeciliinae</taxon>
        <taxon>Xiphophorus</taxon>
    </lineage>
</organism>
<dbReference type="GO" id="GO:0006955">
    <property type="term" value="P:immune response"/>
    <property type="evidence" value="ECO:0007669"/>
    <property type="project" value="InterPro"/>
</dbReference>
<dbReference type="RefSeq" id="XP_005800084.2">
    <property type="nucleotide sequence ID" value="XM_005800027.2"/>
</dbReference>
<evidence type="ECO:0000313" key="5">
    <source>
        <dbReference type="Proteomes" id="UP000002852"/>
    </source>
</evidence>
<dbReference type="OrthoDB" id="8934837at2759"/>
<dbReference type="SMART" id="SM00199">
    <property type="entry name" value="SCY"/>
    <property type="match status" value="1"/>
</dbReference>
<name>A0A3B5QKR9_XIPMA</name>
<dbReference type="KEGG" id="xma:102218864"/>
<dbReference type="Proteomes" id="UP000002852">
    <property type="component" value="Unassembled WGS sequence"/>
</dbReference>
<reference evidence="4" key="3">
    <citation type="submission" date="2025-08" db="UniProtKB">
        <authorList>
            <consortium name="Ensembl"/>
        </authorList>
    </citation>
    <scope>IDENTIFICATION</scope>
    <source>
        <strain evidence="4">JP 163 A</strain>
    </source>
</reference>
<dbReference type="GO" id="GO:0005615">
    <property type="term" value="C:extracellular space"/>
    <property type="evidence" value="ECO:0007669"/>
    <property type="project" value="UniProtKB-KW"/>
</dbReference>
<dbReference type="SUPFAM" id="SSF54117">
    <property type="entry name" value="Interleukin 8-like chemokines"/>
    <property type="match status" value="1"/>
</dbReference>